<proteinExistence type="inferred from homology"/>
<evidence type="ECO:0000256" key="6">
    <source>
        <dbReference type="SAM" id="MobiDB-lite"/>
    </source>
</evidence>
<feature type="compositionally biased region" description="Basic and acidic residues" evidence="6">
    <location>
        <begin position="150"/>
        <end position="185"/>
    </location>
</feature>
<comment type="function">
    <text evidence="5">Involved in ribosomal large subunit assembly.</text>
</comment>
<feature type="region of interest" description="Disordered" evidence="6">
    <location>
        <begin position="250"/>
        <end position="335"/>
    </location>
</feature>
<evidence type="ECO:0000256" key="4">
    <source>
        <dbReference type="ARBA" id="ARBA00023242"/>
    </source>
</evidence>
<feature type="region of interest" description="Disordered" evidence="6">
    <location>
        <begin position="150"/>
        <end position="212"/>
    </location>
</feature>
<feature type="compositionally biased region" description="Basic and acidic residues" evidence="6">
    <location>
        <begin position="296"/>
        <end position="307"/>
    </location>
</feature>
<feature type="region of interest" description="Disordered" evidence="6">
    <location>
        <begin position="60"/>
        <end position="82"/>
    </location>
</feature>
<keyword evidence="3 5" id="KW-0690">Ribosome biogenesis</keyword>
<dbReference type="InterPro" id="IPR007023">
    <property type="entry name" value="Ribosom_reg"/>
</dbReference>
<accession>A0ABR1GC40</accession>
<evidence type="ECO:0000256" key="5">
    <source>
        <dbReference type="RuleBase" id="RU364132"/>
    </source>
</evidence>
<keyword evidence="8" id="KW-1185">Reference proteome</keyword>
<feature type="compositionally biased region" description="Low complexity" evidence="6">
    <location>
        <begin position="186"/>
        <end position="199"/>
    </location>
</feature>
<evidence type="ECO:0000256" key="1">
    <source>
        <dbReference type="ARBA" id="ARBA00004123"/>
    </source>
</evidence>
<evidence type="ECO:0000256" key="2">
    <source>
        <dbReference type="ARBA" id="ARBA00010077"/>
    </source>
</evidence>
<protein>
    <recommendedName>
        <fullName evidence="5">Ribosome biogenesis regulatory protein</fullName>
    </recommendedName>
</protein>
<reference evidence="7 8" key="1">
    <citation type="submission" date="2024-03" db="EMBL/GenBank/DDBJ databases">
        <title>Aureococcus anophagefferens CCMP1851 and Kratosvirus quantuckense: Draft genome of a second virus-susceptible host strain in the model system.</title>
        <authorList>
            <person name="Chase E."/>
            <person name="Truchon A.R."/>
            <person name="Schepens W."/>
            <person name="Wilhelm S.W."/>
        </authorList>
    </citation>
    <scope>NUCLEOTIDE SEQUENCE [LARGE SCALE GENOMIC DNA]</scope>
    <source>
        <strain evidence="7 8">CCMP1851</strain>
    </source>
</reference>
<comment type="subcellular location">
    <subcellularLocation>
        <location evidence="1 5">Nucleus</location>
    </subcellularLocation>
</comment>
<comment type="caution">
    <text evidence="7">The sequence shown here is derived from an EMBL/GenBank/DDBJ whole genome shotgun (WGS) entry which is preliminary data.</text>
</comment>
<dbReference type="Proteomes" id="UP001363151">
    <property type="component" value="Unassembled WGS sequence"/>
</dbReference>
<gene>
    <name evidence="7" type="primary">RRS1</name>
    <name evidence="7" type="ORF">SO694_000011112</name>
</gene>
<evidence type="ECO:0000256" key="3">
    <source>
        <dbReference type="ARBA" id="ARBA00022517"/>
    </source>
</evidence>
<sequence length="335" mass="35822">MSALVEANDDNVSLDVHHLASTISVPYEDPGDLTARAASATQALIGSLFELPATRSSVGPIAKLPPATTALPREKPCPEKKAETKWDKFAKEKGIQKKKKGRMEWDDERDKWAPTWGYDRAGSALDDAPIVEVKAGGDIMADPWEAKRAAKKERVAKNEAQREKNEQRAKRARNGGRDADGDRLAAPKASELIKAAAARAKADPDAPEGLPVDMARKTHKGAKGVAGALARAQLATASLGNFDAMLDGEQARPSGEAKGRKRKFKAVAGPAGADADRGMAVMRDLEAPRAQKPKKGAKEVMDTHDGELPNGQSFKRKKGRAGAGKMKKVTKARGK</sequence>
<organism evidence="7 8">
    <name type="scientific">Aureococcus anophagefferens</name>
    <name type="common">Harmful bloom alga</name>
    <dbReference type="NCBI Taxonomy" id="44056"/>
    <lineage>
        <taxon>Eukaryota</taxon>
        <taxon>Sar</taxon>
        <taxon>Stramenopiles</taxon>
        <taxon>Ochrophyta</taxon>
        <taxon>Pelagophyceae</taxon>
        <taxon>Pelagomonadales</taxon>
        <taxon>Pelagomonadaceae</taxon>
        <taxon>Aureococcus</taxon>
    </lineage>
</organism>
<dbReference type="Pfam" id="PF04939">
    <property type="entry name" value="RRS1"/>
    <property type="match status" value="1"/>
</dbReference>
<name>A0ABR1GC40_AURAN</name>
<keyword evidence="4 5" id="KW-0539">Nucleus</keyword>
<comment type="similarity">
    <text evidence="2 5">Belongs to the RRS1 family.</text>
</comment>
<evidence type="ECO:0000313" key="8">
    <source>
        <dbReference type="Proteomes" id="UP001363151"/>
    </source>
</evidence>
<feature type="compositionally biased region" description="Basic residues" evidence="6">
    <location>
        <begin position="314"/>
        <end position="335"/>
    </location>
</feature>
<dbReference type="EMBL" id="JBBJCI010000035">
    <property type="protein sequence ID" value="KAK7253532.1"/>
    <property type="molecule type" value="Genomic_DNA"/>
</dbReference>
<evidence type="ECO:0000313" key="7">
    <source>
        <dbReference type="EMBL" id="KAK7253532.1"/>
    </source>
</evidence>
<feature type="compositionally biased region" description="Basic and acidic residues" evidence="6">
    <location>
        <begin position="72"/>
        <end position="82"/>
    </location>
</feature>